<name>A0A6T6WLR8_9CRYP</name>
<evidence type="ECO:0000313" key="2">
    <source>
        <dbReference type="EMBL" id="CAD8803011.1"/>
    </source>
</evidence>
<protein>
    <submittedName>
        <fullName evidence="2">Uncharacterized protein</fullName>
    </submittedName>
</protein>
<evidence type="ECO:0000313" key="1">
    <source>
        <dbReference type="EMBL" id="CAD8803010.1"/>
    </source>
</evidence>
<dbReference type="EMBL" id="HBFN01028871">
    <property type="protein sequence ID" value="CAD8803011.1"/>
    <property type="molecule type" value="Transcribed_RNA"/>
</dbReference>
<organism evidence="2">
    <name type="scientific">Hemiselmis tepida</name>
    <dbReference type="NCBI Taxonomy" id="464990"/>
    <lineage>
        <taxon>Eukaryota</taxon>
        <taxon>Cryptophyceae</taxon>
        <taxon>Cryptomonadales</taxon>
        <taxon>Hemiselmidaceae</taxon>
        <taxon>Hemiselmis</taxon>
    </lineage>
</organism>
<accession>A0A6T6WLR8</accession>
<sequence length="149" mass="16606">MTGEALSVDHGRKRGHDHISDGLCDRLAAWMQIHCASDEKVNVQSTLDLAMELARDVRRCLNKRAERHEQERMESLRVALANPIPATYPPRPRDVPAALTDLGRASPLHAVRRGTDPHHLRKVPAEAISTAKMQKRQEVALMGIITLAD</sequence>
<proteinExistence type="predicted"/>
<dbReference type="EMBL" id="HBFN01028870">
    <property type="protein sequence ID" value="CAD8803010.1"/>
    <property type="molecule type" value="Transcribed_RNA"/>
</dbReference>
<dbReference type="AlphaFoldDB" id="A0A6T6WLR8"/>
<gene>
    <name evidence="1" type="ORF">HTEP1355_LOCUS16688</name>
    <name evidence="2" type="ORF">HTEP1355_LOCUS16689</name>
</gene>
<reference evidence="2" key="1">
    <citation type="submission" date="2021-01" db="EMBL/GenBank/DDBJ databases">
        <authorList>
            <person name="Corre E."/>
            <person name="Pelletier E."/>
            <person name="Niang G."/>
            <person name="Scheremetjew M."/>
            <person name="Finn R."/>
            <person name="Kale V."/>
            <person name="Holt S."/>
            <person name="Cochrane G."/>
            <person name="Meng A."/>
            <person name="Brown T."/>
            <person name="Cohen L."/>
        </authorList>
    </citation>
    <scope>NUCLEOTIDE SEQUENCE</scope>
    <source>
        <strain evidence="2">CCMP443</strain>
    </source>
</reference>